<dbReference type="Pfam" id="PF04909">
    <property type="entry name" value="Amidohydro_2"/>
    <property type="match status" value="1"/>
</dbReference>
<dbReference type="Gene3D" id="3.20.20.140">
    <property type="entry name" value="Metal-dependent hydrolases"/>
    <property type="match status" value="1"/>
</dbReference>
<dbReference type="GO" id="GO:0016787">
    <property type="term" value="F:hydrolase activity"/>
    <property type="evidence" value="ECO:0007669"/>
    <property type="project" value="InterPro"/>
</dbReference>
<organism evidence="3 4">
    <name type="scientific">Roseibium limicola</name>
    <dbReference type="NCBI Taxonomy" id="2816037"/>
    <lineage>
        <taxon>Bacteria</taxon>
        <taxon>Pseudomonadati</taxon>
        <taxon>Pseudomonadota</taxon>
        <taxon>Alphaproteobacteria</taxon>
        <taxon>Hyphomicrobiales</taxon>
        <taxon>Stappiaceae</taxon>
        <taxon>Roseibium</taxon>
    </lineage>
</organism>
<evidence type="ECO:0000313" key="3">
    <source>
        <dbReference type="EMBL" id="MBO0347042.1"/>
    </source>
</evidence>
<keyword evidence="4" id="KW-1185">Reference proteome</keyword>
<evidence type="ECO:0000313" key="4">
    <source>
        <dbReference type="Proteomes" id="UP000664779"/>
    </source>
</evidence>
<evidence type="ECO:0000259" key="2">
    <source>
        <dbReference type="Pfam" id="PF04909"/>
    </source>
</evidence>
<dbReference type="InterPro" id="IPR032466">
    <property type="entry name" value="Metal_Hydrolase"/>
</dbReference>
<sequence length="304" mass="33954">MKVVDAHMHVWDIERNYLPWLCDAAPLSEFRYGDYAALRRNYLVSDYRRDAASVAICGSVFVETGWDPTDPRGEISWIRSVAETDGLPSVIVGAAKLHQDGVDSLLEEYGRDPMIVGIRDKPAAAARPQDVLVGAPGSMSDSKWRQGYAQLARNGLSFDLQVPWWHLEEARDLADTFGETVVILNHTGLPADRSERGLSAWREALRQFALAPNARIKISGIGIPGEKWTVDANRWVVLEALDAFGTDRAMFASNFPVDGLVTDYDTIFQGFDEITRDFSEAERSALFYGNAQRIYRIPEQVLTA</sequence>
<protein>
    <submittedName>
        <fullName evidence="3">Amidohydrolase family protein</fullName>
    </submittedName>
</protein>
<dbReference type="InterPro" id="IPR006680">
    <property type="entry name" value="Amidohydro-rel"/>
</dbReference>
<proteinExistence type="inferred from homology"/>
<accession>A0A939ES15</accession>
<dbReference type="PANTHER" id="PTHR43569">
    <property type="entry name" value="AMIDOHYDROLASE"/>
    <property type="match status" value="1"/>
</dbReference>
<dbReference type="SUPFAM" id="SSF51556">
    <property type="entry name" value="Metallo-dependent hydrolases"/>
    <property type="match status" value="1"/>
</dbReference>
<feature type="domain" description="Amidohydrolase-related" evidence="2">
    <location>
        <begin position="4"/>
        <end position="297"/>
    </location>
</feature>
<name>A0A939ES15_9HYPH</name>
<comment type="similarity">
    <text evidence="1">Belongs to the metallo-dependent hydrolases superfamily.</text>
</comment>
<dbReference type="PANTHER" id="PTHR43569:SF1">
    <property type="entry name" value="BLL3371 PROTEIN"/>
    <property type="match status" value="1"/>
</dbReference>
<evidence type="ECO:0000256" key="1">
    <source>
        <dbReference type="ARBA" id="ARBA00038310"/>
    </source>
</evidence>
<dbReference type="AlphaFoldDB" id="A0A939ES15"/>
<dbReference type="EMBL" id="JAFLNF010000008">
    <property type="protein sequence ID" value="MBO0347042.1"/>
    <property type="molecule type" value="Genomic_DNA"/>
</dbReference>
<dbReference type="Proteomes" id="UP000664779">
    <property type="component" value="Unassembled WGS sequence"/>
</dbReference>
<reference evidence="3" key="1">
    <citation type="submission" date="2021-03" db="EMBL/GenBank/DDBJ databases">
        <title>Roseibium sp. CAU 1637 isolated from Incheon.</title>
        <authorList>
            <person name="Kim W."/>
        </authorList>
    </citation>
    <scope>NUCLEOTIDE SEQUENCE</scope>
    <source>
        <strain evidence="3">CAU 1637</strain>
    </source>
</reference>
<comment type="caution">
    <text evidence="3">The sequence shown here is derived from an EMBL/GenBank/DDBJ whole genome shotgun (WGS) entry which is preliminary data.</text>
</comment>
<gene>
    <name evidence="3" type="ORF">J0X15_17580</name>
</gene>
<dbReference type="InterPro" id="IPR052350">
    <property type="entry name" value="Metallo-dep_Lactonases"/>
</dbReference>